<gene>
    <name evidence="3" type="ORF">BCR34DRAFT_8424</name>
</gene>
<evidence type="ECO:0000313" key="3">
    <source>
        <dbReference type="EMBL" id="ORY17784.1"/>
    </source>
</evidence>
<evidence type="ECO:0000256" key="1">
    <source>
        <dbReference type="SAM" id="MobiDB-lite"/>
    </source>
</evidence>
<accession>A0A1Y2A5L3</accession>
<organism evidence="3 4">
    <name type="scientific">Clohesyomyces aquaticus</name>
    <dbReference type="NCBI Taxonomy" id="1231657"/>
    <lineage>
        <taxon>Eukaryota</taxon>
        <taxon>Fungi</taxon>
        <taxon>Dikarya</taxon>
        <taxon>Ascomycota</taxon>
        <taxon>Pezizomycotina</taxon>
        <taxon>Dothideomycetes</taxon>
        <taxon>Pleosporomycetidae</taxon>
        <taxon>Pleosporales</taxon>
        <taxon>Lindgomycetaceae</taxon>
        <taxon>Clohesyomyces</taxon>
    </lineage>
</organism>
<evidence type="ECO:0008006" key="5">
    <source>
        <dbReference type="Google" id="ProtNLM"/>
    </source>
</evidence>
<name>A0A1Y2A5L3_9PLEO</name>
<keyword evidence="4" id="KW-1185">Reference proteome</keyword>
<evidence type="ECO:0000313" key="4">
    <source>
        <dbReference type="Proteomes" id="UP000193144"/>
    </source>
</evidence>
<evidence type="ECO:0000256" key="2">
    <source>
        <dbReference type="SAM" id="SignalP"/>
    </source>
</evidence>
<proteinExistence type="predicted"/>
<dbReference type="EMBL" id="MCFA01000010">
    <property type="protein sequence ID" value="ORY17784.1"/>
    <property type="molecule type" value="Genomic_DNA"/>
</dbReference>
<dbReference type="Proteomes" id="UP000193144">
    <property type="component" value="Unassembled WGS sequence"/>
</dbReference>
<feature type="chain" id="PRO_5013005542" description="Secreted protein" evidence="2">
    <location>
        <begin position="34"/>
        <end position="109"/>
    </location>
</feature>
<feature type="signal peptide" evidence="2">
    <location>
        <begin position="1"/>
        <end position="33"/>
    </location>
</feature>
<keyword evidence="2" id="KW-0732">Signal</keyword>
<comment type="caution">
    <text evidence="3">The sequence shown here is derived from an EMBL/GenBank/DDBJ whole genome shotgun (WGS) entry which is preliminary data.</text>
</comment>
<reference evidence="3 4" key="1">
    <citation type="submission" date="2016-07" db="EMBL/GenBank/DDBJ databases">
        <title>Pervasive Adenine N6-methylation of Active Genes in Fungi.</title>
        <authorList>
            <consortium name="DOE Joint Genome Institute"/>
            <person name="Mondo S.J."/>
            <person name="Dannebaum R.O."/>
            <person name="Kuo R.C."/>
            <person name="Labutti K."/>
            <person name="Haridas S."/>
            <person name="Kuo A."/>
            <person name="Salamov A."/>
            <person name="Ahrendt S.R."/>
            <person name="Lipzen A."/>
            <person name="Sullivan W."/>
            <person name="Andreopoulos W.B."/>
            <person name="Clum A."/>
            <person name="Lindquist E."/>
            <person name="Daum C."/>
            <person name="Ramamoorthy G.K."/>
            <person name="Gryganskyi A."/>
            <person name="Culley D."/>
            <person name="Magnuson J.K."/>
            <person name="James T.Y."/>
            <person name="O'Malley M.A."/>
            <person name="Stajich J.E."/>
            <person name="Spatafora J.W."/>
            <person name="Visel A."/>
            <person name="Grigoriev I.V."/>
        </authorList>
    </citation>
    <scope>NUCLEOTIDE SEQUENCE [LARGE SCALE GENOMIC DNA]</scope>
    <source>
        <strain evidence="3 4">CBS 115471</strain>
    </source>
</reference>
<dbReference type="AlphaFoldDB" id="A0A1Y2A5L3"/>
<protein>
    <recommendedName>
        <fullName evidence="5">Secreted protein</fullName>
    </recommendedName>
</protein>
<sequence length="109" mass="11823">MRLCLCRWVAVTPRQGWLSTLVALHFLRQLLFGQEQEAGLVAVVASPSASVQFVAAALLHCLRPRHRKLLNPGAGPTSQAVPMVGWSPAGDSSHVRVSRTNECGRARRG</sequence>
<feature type="region of interest" description="Disordered" evidence="1">
    <location>
        <begin position="81"/>
        <end position="109"/>
    </location>
</feature>